<dbReference type="Pfam" id="PF18265">
    <property type="entry name" value="Nas2_N"/>
    <property type="match status" value="1"/>
</dbReference>
<dbReference type="InterPro" id="IPR035269">
    <property type="entry name" value="PSMD9"/>
</dbReference>
<dbReference type="OrthoDB" id="72325at2759"/>
<evidence type="ECO:0000313" key="4">
    <source>
        <dbReference type="Proteomes" id="UP000244803"/>
    </source>
</evidence>
<gene>
    <name evidence="3" type="ORF">MACJ_001210</name>
</gene>
<dbReference type="EMBL" id="CP056068">
    <property type="protein sequence ID" value="UKJ90278.2"/>
    <property type="molecule type" value="Genomic_DNA"/>
</dbReference>
<dbReference type="GO" id="GO:0005634">
    <property type="term" value="C:nucleus"/>
    <property type="evidence" value="ECO:0007669"/>
    <property type="project" value="TreeGrafter"/>
</dbReference>
<evidence type="ECO:0000259" key="2">
    <source>
        <dbReference type="Pfam" id="PF18265"/>
    </source>
</evidence>
<reference evidence="3" key="1">
    <citation type="submission" date="2022-07" db="EMBL/GenBank/DDBJ databases">
        <title>Evaluation of T. orientalis genome assembly methods using nanopore sequencing and analysis of variation between genomes.</title>
        <authorList>
            <person name="Yam J."/>
            <person name="Micallef M.L."/>
            <person name="Liu M."/>
            <person name="Djordjevic S.P."/>
            <person name="Bogema D.R."/>
            <person name="Jenkins C."/>
        </authorList>
    </citation>
    <scope>NUCLEOTIDE SEQUENCE</scope>
    <source>
        <strain evidence="3">Fish Creek</strain>
    </source>
</reference>
<feature type="coiled-coil region" evidence="1">
    <location>
        <begin position="85"/>
        <end position="119"/>
    </location>
</feature>
<dbReference type="PANTHER" id="PTHR12651:SF1">
    <property type="entry name" value="26S PROTEASOME NON-ATPASE REGULATORY SUBUNIT 9"/>
    <property type="match status" value="1"/>
</dbReference>
<sequence length="123" mass="14471">MFIAMLGRITFNFNVSSITTHRNCVIVLYVMAEILELDKKRKNIELEMEALMDYLNSDECKNVGLKGALVDKEEFPRDDIDIYAVRKARGRVTCLKNDYEKLTEEIERKLHELHSEYRKNNIV</sequence>
<dbReference type="GO" id="GO:0005737">
    <property type="term" value="C:cytoplasm"/>
    <property type="evidence" value="ECO:0007669"/>
    <property type="project" value="TreeGrafter"/>
</dbReference>
<protein>
    <submittedName>
        <fullName evidence="3">Proteasome regulatory protein</fullName>
    </submittedName>
</protein>
<feature type="domain" description="Nas2 N-terminal" evidence="2">
    <location>
        <begin position="35"/>
        <end position="115"/>
    </location>
</feature>
<evidence type="ECO:0000256" key="1">
    <source>
        <dbReference type="SAM" id="Coils"/>
    </source>
</evidence>
<proteinExistence type="predicted"/>
<keyword evidence="3" id="KW-0647">Proteasome</keyword>
<dbReference type="AlphaFoldDB" id="A0A976M9P1"/>
<dbReference type="PANTHER" id="PTHR12651">
    <property type="entry name" value="26S PROTEASOME NON-ATPASE REGULATORY SUBUNIT 9"/>
    <property type="match status" value="1"/>
</dbReference>
<name>A0A976M9P1_THEOR</name>
<dbReference type="Proteomes" id="UP000244803">
    <property type="component" value="Chromosome 2"/>
</dbReference>
<dbReference type="GO" id="GO:0000502">
    <property type="term" value="C:proteasome complex"/>
    <property type="evidence" value="ECO:0007669"/>
    <property type="project" value="UniProtKB-KW"/>
</dbReference>
<dbReference type="GO" id="GO:0070682">
    <property type="term" value="P:proteasome regulatory particle assembly"/>
    <property type="evidence" value="ECO:0007669"/>
    <property type="project" value="InterPro"/>
</dbReference>
<evidence type="ECO:0000313" key="3">
    <source>
        <dbReference type="EMBL" id="UKJ90278.2"/>
    </source>
</evidence>
<accession>A0A976M9P1</accession>
<dbReference type="InterPro" id="IPR040815">
    <property type="entry name" value="Nas2_N"/>
</dbReference>
<dbReference type="Gene3D" id="6.10.140.1710">
    <property type="match status" value="1"/>
</dbReference>
<organism evidence="3 4">
    <name type="scientific">Theileria orientalis</name>
    <dbReference type="NCBI Taxonomy" id="68886"/>
    <lineage>
        <taxon>Eukaryota</taxon>
        <taxon>Sar</taxon>
        <taxon>Alveolata</taxon>
        <taxon>Apicomplexa</taxon>
        <taxon>Aconoidasida</taxon>
        <taxon>Piroplasmida</taxon>
        <taxon>Theileriidae</taxon>
        <taxon>Theileria</taxon>
    </lineage>
</organism>
<keyword evidence="1" id="KW-0175">Coiled coil</keyword>